<organism evidence="6 7">
    <name type="scientific">Adhaeribacter radiodurans</name>
    <dbReference type="NCBI Taxonomy" id="2745197"/>
    <lineage>
        <taxon>Bacteria</taxon>
        <taxon>Pseudomonadati</taxon>
        <taxon>Bacteroidota</taxon>
        <taxon>Cytophagia</taxon>
        <taxon>Cytophagales</taxon>
        <taxon>Hymenobacteraceae</taxon>
        <taxon>Adhaeribacter</taxon>
    </lineage>
</organism>
<dbReference type="SUPFAM" id="SSF46626">
    <property type="entry name" value="Cytochrome c"/>
    <property type="match status" value="1"/>
</dbReference>
<dbReference type="InterPro" id="IPR016024">
    <property type="entry name" value="ARM-type_fold"/>
</dbReference>
<gene>
    <name evidence="6" type="ORF">HUW48_26005</name>
</gene>
<dbReference type="Proteomes" id="UP000514509">
    <property type="component" value="Chromosome"/>
</dbReference>
<evidence type="ECO:0000313" key="6">
    <source>
        <dbReference type="EMBL" id="QMU31270.1"/>
    </source>
</evidence>
<evidence type="ECO:0000256" key="2">
    <source>
        <dbReference type="ARBA" id="ARBA00022723"/>
    </source>
</evidence>
<dbReference type="Pfam" id="PF00034">
    <property type="entry name" value="Cytochrom_C"/>
    <property type="match status" value="1"/>
</dbReference>
<dbReference type="SUPFAM" id="SSF48371">
    <property type="entry name" value="ARM repeat"/>
    <property type="match status" value="1"/>
</dbReference>
<evidence type="ECO:0000256" key="1">
    <source>
        <dbReference type="ARBA" id="ARBA00022617"/>
    </source>
</evidence>
<dbReference type="InterPro" id="IPR011042">
    <property type="entry name" value="6-blade_b-propeller_TolB-like"/>
</dbReference>
<dbReference type="GO" id="GO:0009055">
    <property type="term" value="F:electron transfer activity"/>
    <property type="evidence" value="ECO:0007669"/>
    <property type="project" value="InterPro"/>
</dbReference>
<evidence type="ECO:0000259" key="5">
    <source>
        <dbReference type="PROSITE" id="PS51007"/>
    </source>
</evidence>
<dbReference type="InterPro" id="IPR013427">
    <property type="entry name" value="Haem-bd_dom_put"/>
</dbReference>
<evidence type="ECO:0000313" key="7">
    <source>
        <dbReference type="Proteomes" id="UP000514509"/>
    </source>
</evidence>
<dbReference type="InterPro" id="IPR009056">
    <property type="entry name" value="Cyt_c-like_dom"/>
</dbReference>
<dbReference type="InterPro" id="IPR036909">
    <property type="entry name" value="Cyt_c-like_dom_sf"/>
</dbReference>
<reference evidence="6 7" key="1">
    <citation type="submission" date="2020-06" db="EMBL/GenBank/DDBJ databases">
        <authorList>
            <person name="Hwang Y.J."/>
        </authorList>
    </citation>
    <scope>NUCLEOTIDE SEQUENCE [LARGE SCALE GENOMIC DNA]</scope>
    <source>
        <strain evidence="6 7">KUDC8001</strain>
    </source>
</reference>
<reference evidence="6 7" key="2">
    <citation type="submission" date="2020-08" db="EMBL/GenBank/DDBJ databases">
        <title>Adhaeribacter dokdonensis sp. nov., isolated from the rhizosphere of Elymus tsukushiensis, a plant native to the Dokdo Islands, Republic of Korea.</title>
        <authorList>
            <person name="Ghim S.Y."/>
        </authorList>
    </citation>
    <scope>NUCLEOTIDE SEQUENCE [LARGE SCALE GENOMIC DNA]</scope>
    <source>
        <strain evidence="6 7">KUDC8001</strain>
    </source>
</reference>
<keyword evidence="7" id="KW-1185">Reference proteome</keyword>
<accession>A0A7L7LEM2</accession>
<dbReference type="EMBL" id="CP055153">
    <property type="protein sequence ID" value="QMU31270.1"/>
    <property type="molecule type" value="Genomic_DNA"/>
</dbReference>
<proteinExistence type="predicted"/>
<keyword evidence="1 4" id="KW-0349">Heme</keyword>
<dbReference type="AlphaFoldDB" id="A0A7L7LEM2"/>
<dbReference type="NCBIfam" id="TIGR02604">
    <property type="entry name" value="Piru_Ver_Nterm"/>
    <property type="match status" value="1"/>
</dbReference>
<dbReference type="InterPro" id="IPR011989">
    <property type="entry name" value="ARM-like"/>
</dbReference>
<dbReference type="PROSITE" id="PS51007">
    <property type="entry name" value="CYTC"/>
    <property type="match status" value="1"/>
</dbReference>
<dbReference type="PANTHER" id="PTHR33546">
    <property type="entry name" value="LARGE, MULTIFUNCTIONAL SECRETED PROTEIN-RELATED"/>
    <property type="match status" value="1"/>
</dbReference>
<dbReference type="InterPro" id="IPR013428">
    <property type="entry name" value="Membrane-bound_put_N"/>
</dbReference>
<evidence type="ECO:0000256" key="3">
    <source>
        <dbReference type="ARBA" id="ARBA00023004"/>
    </source>
</evidence>
<name>A0A7L7LEM2_9BACT</name>
<dbReference type="GO" id="GO:0046872">
    <property type="term" value="F:metal ion binding"/>
    <property type="evidence" value="ECO:0007669"/>
    <property type="project" value="UniProtKB-KW"/>
</dbReference>
<keyword evidence="2 4" id="KW-0479">Metal-binding</keyword>
<dbReference type="Gene3D" id="1.10.760.10">
    <property type="entry name" value="Cytochrome c-like domain"/>
    <property type="match status" value="1"/>
</dbReference>
<dbReference type="Gene3D" id="2.120.10.30">
    <property type="entry name" value="TolB, C-terminal domain"/>
    <property type="match status" value="1"/>
</dbReference>
<keyword evidence="3 4" id="KW-0408">Iron</keyword>
<dbReference type="RefSeq" id="WP_182413707.1">
    <property type="nucleotide sequence ID" value="NZ_CP055153.1"/>
</dbReference>
<feature type="domain" description="Cytochrome c" evidence="5">
    <location>
        <begin position="890"/>
        <end position="1024"/>
    </location>
</feature>
<dbReference type="NCBIfam" id="TIGR02603">
    <property type="entry name" value="CxxCH_TIGR02603"/>
    <property type="match status" value="1"/>
</dbReference>
<dbReference type="KEGG" id="add:HUW48_26005"/>
<dbReference type="GO" id="GO:0020037">
    <property type="term" value="F:heme binding"/>
    <property type="evidence" value="ECO:0007669"/>
    <property type="project" value="InterPro"/>
</dbReference>
<sequence>MNNKKGSPAKPEKMPQNRNWRSLTKTNGRLLLGGLVCLSAAFSTNIYRIRPADDDLTSGFEVASGLEVKTFATEPSLRNPTNMDIDAKGRIWVCEGVNYRPKLNPNNKGQDEGDRILILEDTDGDGKADKEKVFYQGNDVNAALGIAVLGNKAIVSVSPNVFILTDTDGDDKADKKELLFTGLGGEQHDHAVHAFTFGPDGKLYFNFGNEGKQIKDKDGKPLVDREGNEIADNGKPYRQGMAFRCDMDGSNIEVLANNFRNNYEIAVDSYGTLWQSDNDDDGNRGVRINYVMPYGNYGFRDQMTGASWQSPRTNMEEEIPLRHWHLNDPGVVPNLLQTGAGSPTGMVVYEGNLLPATFQGQMIHSDAGPNVVRAYPVQNDGAGYKAEIVNILKTKEDKWFRPSDVTIAPDGSLFVADWYDPGVGGHQVGDLAKGRIFRIAPPGSAYSVPKLDLSTPAGAAVALKSPNLATRYLAYEKLLGWGKKSEKVLAKMFKSDNNPRFRARALWLLSKLDKKGKKYIDAAVNDADANIRMAGLRAALQTKMDVNPILAKLAKDASPQVRREVAVNLRFNKSPEAAQIWTTLANQYDGQDRWYLEALGIGADLQWDTFFTAWQKQGNRDVTNKANRDIIWRARTPEALKMLPTLITQATVSEKERPRYFRAFDFYPEDDAKQQILIGLLNSNNPQQGQIISLALNHIDAQKYGSDSKVQSALRRGLDYAKGKNQFVQLVKRFELKDQNAELVRLATTQPESEIGVEASKILLKTGPDQIMKVLNSKEEPALALITAMGRYEDKKAQELLEDVALNGNRSMEVRKLALKKIGRGGSGEARLLNIVKNNKLNPEMQQVAGSVLLNSYRQNIREEAAQYLKTPSREGKPLPPIEQLATLTGDPVNGKAVFSQSCVACHKVNGEGTPFGPELSEIGNKLPKVALYKSILHPDAGISFGYEGYQLKLKDGNQVTGIIASQTEDKLDLRQPGGSVTSYALADVVSKKQMETSLMPSNLQQTMSEQELVNLVEYLTTLKKASASN</sequence>
<evidence type="ECO:0000256" key="4">
    <source>
        <dbReference type="PROSITE-ProRule" id="PRU00433"/>
    </source>
</evidence>
<dbReference type="InterPro" id="IPR055557">
    <property type="entry name" value="DUF7133"/>
</dbReference>
<dbReference type="Gene3D" id="1.25.10.10">
    <property type="entry name" value="Leucine-rich Repeat Variant"/>
    <property type="match status" value="1"/>
</dbReference>
<protein>
    <submittedName>
        <fullName evidence="6">C-type cytochrome</fullName>
    </submittedName>
</protein>
<dbReference type="Pfam" id="PF23500">
    <property type="entry name" value="DUF7133"/>
    <property type="match status" value="1"/>
</dbReference>
<dbReference type="PANTHER" id="PTHR33546:SF1">
    <property type="entry name" value="LARGE, MULTIFUNCTIONAL SECRETED PROTEIN"/>
    <property type="match status" value="1"/>
</dbReference>
<dbReference type="InterPro" id="IPR011041">
    <property type="entry name" value="Quinoprot_gluc/sorb_DH_b-prop"/>
</dbReference>
<dbReference type="SUPFAM" id="SSF50952">
    <property type="entry name" value="Soluble quinoprotein glucose dehydrogenase"/>
    <property type="match status" value="1"/>
</dbReference>